<organism evidence="4 5">
    <name type="scientific">Phytophthora kernoviae</name>
    <dbReference type="NCBI Taxonomy" id="325452"/>
    <lineage>
        <taxon>Eukaryota</taxon>
        <taxon>Sar</taxon>
        <taxon>Stramenopiles</taxon>
        <taxon>Oomycota</taxon>
        <taxon>Peronosporomycetes</taxon>
        <taxon>Peronosporales</taxon>
        <taxon>Peronosporaceae</taxon>
        <taxon>Phytophthora</taxon>
    </lineage>
</organism>
<accession>A0A3F2RQL1</accession>
<name>A0A3F2RQL1_9STRA</name>
<dbReference type="Proteomes" id="UP000284657">
    <property type="component" value="Unassembled WGS sequence"/>
</dbReference>
<dbReference type="EMBL" id="MBDO02000126">
    <property type="protein sequence ID" value="RLN62324.1"/>
    <property type="molecule type" value="Genomic_DNA"/>
</dbReference>
<proteinExistence type="predicted"/>
<evidence type="ECO:0000313" key="3">
    <source>
        <dbReference type="EMBL" id="RLN50819.1"/>
    </source>
</evidence>
<sequence>MNTMRREEFVTQRQKHFKDFVQTVAVCDELQQRKNAALRAQVHDLTELLAGYDLASLQNTHLEIVRDRAYRRDIAPDGDLLRVYQSERRSATMLGDVTSDGEAVQMDSVDNTESPPSVSGNERLEPDARQRARVERLVAEEEQAMIQKPCERATKTIREQQQKIAVLEDTVATQANRNESLERENRRFQAMVSKLHSTFDAC</sequence>
<dbReference type="OrthoDB" id="104246at2759"/>
<feature type="coiled-coil region" evidence="1">
    <location>
        <begin position="150"/>
        <end position="198"/>
    </location>
</feature>
<dbReference type="Proteomes" id="UP000277300">
    <property type="component" value="Unassembled WGS sequence"/>
</dbReference>
<evidence type="ECO:0000313" key="6">
    <source>
        <dbReference type="Proteomes" id="UP000284657"/>
    </source>
</evidence>
<evidence type="ECO:0000313" key="4">
    <source>
        <dbReference type="EMBL" id="RLN62324.1"/>
    </source>
</evidence>
<evidence type="ECO:0000256" key="2">
    <source>
        <dbReference type="SAM" id="MobiDB-lite"/>
    </source>
</evidence>
<dbReference type="EMBL" id="MBAD02001967">
    <property type="protein sequence ID" value="RLN50819.1"/>
    <property type="molecule type" value="Genomic_DNA"/>
</dbReference>
<evidence type="ECO:0000256" key="1">
    <source>
        <dbReference type="SAM" id="Coils"/>
    </source>
</evidence>
<evidence type="ECO:0000313" key="5">
    <source>
        <dbReference type="Proteomes" id="UP000277300"/>
    </source>
</evidence>
<feature type="region of interest" description="Disordered" evidence="2">
    <location>
        <begin position="94"/>
        <end position="129"/>
    </location>
</feature>
<reference evidence="5 6" key="1">
    <citation type="submission" date="2018-07" db="EMBL/GenBank/DDBJ databases">
        <title>Genome sequencing of oomycete isolates from Chile give support for New Zealand origin for Phytophthora kernoviae and make available the first Nothophytophthora sp. genome.</title>
        <authorList>
            <person name="Studholme D.J."/>
            <person name="Sanfuentes E."/>
            <person name="Panda P."/>
            <person name="Hill R."/>
            <person name="Sambles C."/>
            <person name="Grant M."/>
            <person name="Williams N.M."/>
            <person name="Mcdougal R.L."/>
        </authorList>
    </citation>
    <scope>NUCLEOTIDE SEQUENCE [LARGE SCALE GENOMIC DNA]</scope>
    <source>
        <strain evidence="4">Chile6</strain>
        <strain evidence="3">Chile7</strain>
    </source>
</reference>
<gene>
    <name evidence="3" type="ORF">BBJ29_002315</name>
    <name evidence="4" type="ORF">BBP00_00004850</name>
</gene>
<feature type="compositionally biased region" description="Polar residues" evidence="2">
    <location>
        <begin position="108"/>
        <end position="120"/>
    </location>
</feature>
<keyword evidence="1" id="KW-0175">Coiled coil</keyword>
<comment type="caution">
    <text evidence="4">The sequence shown here is derived from an EMBL/GenBank/DDBJ whole genome shotgun (WGS) entry which is preliminary data.</text>
</comment>
<dbReference type="AlphaFoldDB" id="A0A3F2RQL1"/>
<protein>
    <submittedName>
        <fullName evidence="4">Uncharacterized protein</fullName>
    </submittedName>
</protein>